<evidence type="ECO:0000256" key="2">
    <source>
        <dbReference type="ARBA" id="ARBA00022763"/>
    </source>
</evidence>
<sequence>MDINTQDLMARLKEPFAVTEHKERKLPGGGRWFYIPWQTIRDRLEALFPLDWTATYSDPVVVGDYTVIRCQLTILLSQGGITREGVGNDKAFPELNQQGKSKTIGTPPERARADAFKGAAEEFGIGAYLDDQKFVIRHMQTVGDSRAYKFAKENDWLDHGLPTANEGRSSDPISPLSKPMAPSANGTSSQPPSLGIDPAPPDLGVPLQGATTPTKQQPANSRPVGSEAVDYPAPTAPSASIPEMSPVDVLEHISTELKRVGWTNTQGRDYLIKTYGKRSRQQLSETELWDFLIHLRSCSPVVADPF</sequence>
<keyword evidence="3" id="KW-0234">DNA repair</keyword>
<name>A0A6J4VX76_9CYAN</name>
<dbReference type="AlphaFoldDB" id="A0A6J4VX76"/>
<accession>A0A6J4VX76</accession>
<evidence type="ECO:0000256" key="4">
    <source>
        <dbReference type="SAM" id="MobiDB-lite"/>
    </source>
</evidence>
<reference evidence="5" key="1">
    <citation type="submission" date="2020-02" db="EMBL/GenBank/DDBJ databases">
        <authorList>
            <person name="Meier V. D."/>
        </authorList>
    </citation>
    <scope>NUCLEOTIDE SEQUENCE</scope>
    <source>
        <strain evidence="5">AVDCRST_MAG81</strain>
    </source>
</reference>
<evidence type="ECO:0000256" key="3">
    <source>
        <dbReference type="ARBA" id="ARBA00023204"/>
    </source>
</evidence>
<organism evidence="5">
    <name type="scientific">uncultured Synechococcales cyanobacterium</name>
    <dbReference type="NCBI Taxonomy" id="1936017"/>
    <lineage>
        <taxon>Bacteria</taxon>
        <taxon>Bacillati</taxon>
        <taxon>Cyanobacteriota</taxon>
        <taxon>Cyanophyceae</taxon>
        <taxon>Synechococcales</taxon>
        <taxon>environmental samples</taxon>
    </lineage>
</organism>
<dbReference type="EMBL" id="CADCWO010000257">
    <property type="protein sequence ID" value="CAA9590081.1"/>
    <property type="molecule type" value="Genomic_DNA"/>
</dbReference>
<dbReference type="InterPro" id="IPR041247">
    <property type="entry name" value="Rad52_fam"/>
</dbReference>
<evidence type="ECO:0000313" key="5">
    <source>
        <dbReference type="EMBL" id="CAA9590081.1"/>
    </source>
</evidence>
<dbReference type="GO" id="GO:0006281">
    <property type="term" value="P:DNA repair"/>
    <property type="evidence" value="ECO:0007669"/>
    <property type="project" value="UniProtKB-KW"/>
</dbReference>
<gene>
    <name evidence="5" type="ORF">AVDCRST_MAG81-5110</name>
</gene>
<feature type="compositionally biased region" description="Polar residues" evidence="4">
    <location>
        <begin position="209"/>
        <end position="220"/>
    </location>
</feature>
<feature type="region of interest" description="Disordered" evidence="4">
    <location>
        <begin position="161"/>
        <end position="242"/>
    </location>
</feature>
<proteinExistence type="inferred from homology"/>
<protein>
    <submittedName>
        <fullName evidence="5">Uncharacterized protein</fullName>
    </submittedName>
</protein>
<dbReference type="Pfam" id="PF04098">
    <property type="entry name" value="Rad52_Rad22"/>
    <property type="match status" value="1"/>
</dbReference>
<keyword evidence="2" id="KW-0227">DNA damage</keyword>
<evidence type="ECO:0000256" key="1">
    <source>
        <dbReference type="ARBA" id="ARBA00006638"/>
    </source>
</evidence>
<comment type="similarity">
    <text evidence="1">Belongs to the RAD52 family.</text>
</comment>